<name>A0ABN4N2N5_9GAMM</name>
<sequence length="388" mass="45484">MTDLASGSNLKSFKALFDKFKQLDIVTKELTLFDVGARGHFENPTTELLSFFLDKAKAHNLGDCFFKGLKYLLENKNKMATLGSLENVETEVSTAKGNRIDLLIETKDALIIVECKIYHEQNNPFDDYTSYGRHRITDNKKEDERDKNLVQIVLCLDGRIDDVIKNNGWHGISYQNLVEAIEPHLSKALLDNPYNKWGLFAREFLLHLKELDNVGEISEDEIEFLTKNINDYFKLSEYLYKDIIPKIAAKINIDLRNSLQGFSGKTKIDKWNYYEPYIRFYNERWENSSSCVVFCIRNYEANEMNFTIHIDFFNENGIFKDQVDSLLKQCEINIKTYENKSDGSNTWRFMWKYNDFEIKKVSERIVKLMAILNDYEADKHQLNHQLLN</sequence>
<dbReference type="EMBL" id="CP014945">
    <property type="protein sequence ID" value="AMT97239.1"/>
    <property type="molecule type" value="Genomic_DNA"/>
</dbReference>
<accession>A0ABN4N2N5</accession>
<evidence type="ECO:0000256" key="1">
    <source>
        <dbReference type="SAM" id="Coils"/>
    </source>
</evidence>
<gene>
    <name evidence="2" type="ORF">A3K91_1638</name>
</gene>
<reference evidence="2 3" key="1">
    <citation type="submission" date="2016-03" db="EMBL/GenBank/DDBJ databases">
        <title>Genome sequencing of Psychrobacter alimentarius PAMC 27889.</title>
        <authorList>
            <person name="Lee J."/>
            <person name="Kim O.-S."/>
        </authorList>
    </citation>
    <scope>NUCLEOTIDE SEQUENCE [LARGE SCALE GENOMIC DNA]</scope>
    <source>
        <strain evidence="2 3">PAMC 27889</strain>
    </source>
</reference>
<dbReference type="InterPro" id="IPR029470">
    <property type="entry name" value="PDDEXK_4"/>
</dbReference>
<evidence type="ECO:0000313" key="2">
    <source>
        <dbReference type="EMBL" id="AMT97239.1"/>
    </source>
</evidence>
<feature type="coiled-coil region" evidence="1">
    <location>
        <begin position="320"/>
        <end position="385"/>
    </location>
</feature>
<evidence type="ECO:0000313" key="3">
    <source>
        <dbReference type="Proteomes" id="UP000076104"/>
    </source>
</evidence>
<dbReference type="GeneID" id="33059571"/>
<organism evidence="2 3">
    <name type="scientific">Psychrobacter alimentarius</name>
    <dbReference type="NCBI Taxonomy" id="261164"/>
    <lineage>
        <taxon>Bacteria</taxon>
        <taxon>Pseudomonadati</taxon>
        <taxon>Pseudomonadota</taxon>
        <taxon>Gammaproteobacteria</taxon>
        <taxon>Moraxellales</taxon>
        <taxon>Moraxellaceae</taxon>
        <taxon>Psychrobacter</taxon>
    </lineage>
</organism>
<dbReference type="Pfam" id="PF14281">
    <property type="entry name" value="PDDEXK_4"/>
    <property type="match status" value="1"/>
</dbReference>
<dbReference type="Proteomes" id="UP000076104">
    <property type="component" value="Chromosome"/>
</dbReference>
<keyword evidence="3" id="KW-1185">Reference proteome</keyword>
<protein>
    <recommendedName>
        <fullName evidence="4">PD-(D/E)XK nuclease superfamily protein</fullName>
    </recommendedName>
</protein>
<proteinExistence type="predicted"/>
<dbReference type="RefSeq" id="WP_062844827.1">
    <property type="nucleotide sequence ID" value="NZ_CP014945.1"/>
</dbReference>
<keyword evidence="1" id="KW-0175">Coiled coil</keyword>
<evidence type="ECO:0008006" key="4">
    <source>
        <dbReference type="Google" id="ProtNLM"/>
    </source>
</evidence>